<dbReference type="Gene3D" id="2.30.320.10">
    <property type="entry name" value="YwqG-like"/>
    <property type="match status" value="1"/>
</dbReference>
<name>A0A3M8C2D6_9BACL</name>
<accession>A0A3M8C2D6</accession>
<dbReference type="AlphaFoldDB" id="A0A3M8C2D6"/>
<protein>
    <submittedName>
        <fullName evidence="1">DUF1963 domain-containing protein</fullName>
    </submittedName>
</protein>
<dbReference type="SUPFAM" id="SSF103032">
    <property type="entry name" value="Hypothetical protein YwqG"/>
    <property type="match status" value="1"/>
</dbReference>
<reference evidence="1 2" key="1">
    <citation type="submission" date="2018-10" db="EMBL/GenBank/DDBJ databases">
        <title>Phylogenomics of Brevibacillus.</title>
        <authorList>
            <person name="Dunlap C."/>
        </authorList>
    </citation>
    <scope>NUCLEOTIDE SEQUENCE [LARGE SCALE GENOMIC DNA]</scope>
    <source>
        <strain evidence="1 2">JCM 15085</strain>
    </source>
</reference>
<sequence length="265" mass="30223">MSMKEKVISLIEKYGLEEMKETILAHLHPCIYLLPQRTEFPELAKSRLGGYPDFPPGWSYPLYNGEPLVFIGQLNLEEIQNLGIANELPARGLLYFFYEAKEQSVFGELENRDGWRVLYYDGDLSAVQSVPYPGTDQEYGVLYANHLQMKKGLSLHGDGIKVPDALWDTYYDEFLPAFAEINGSHTWNHQVLGHPNNIQGDVFEEVDYLQGKENGGPYTLLLQVDTDEDNLGIMWGDVGTIYFVLSLEDLKAKRFENALFSYQCC</sequence>
<evidence type="ECO:0000313" key="2">
    <source>
        <dbReference type="Proteomes" id="UP000281915"/>
    </source>
</evidence>
<gene>
    <name evidence="1" type="ORF">EDM58_24125</name>
</gene>
<comment type="caution">
    <text evidence="1">The sequence shown here is derived from an EMBL/GenBank/DDBJ whole genome shotgun (WGS) entry which is preliminary data.</text>
</comment>
<proteinExistence type="predicted"/>
<dbReference type="Pfam" id="PF09234">
    <property type="entry name" value="DUF1963"/>
    <property type="match status" value="1"/>
</dbReference>
<dbReference type="Proteomes" id="UP000281915">
    <property type="component" value="Unassembled WGS sequence"/>
</dbReference>
<dbReference type="InterPro" id="IPR015315">
    <property type="entry name" value="DUF1963"/>
</dbReference>
<dbReference type="EMBL" id="RHHT01000074">
    <property type="protein sequence ID" value="RNB69613.1"/>
    <property type="molecule type" value="Genomic_DNA"/>
</dbReference>
<dbReference type="InterPro" id="IPR035948">
    <property type="entry name" value="YwqG-like_sf"/>
</dbReference>
<organism evidence="1 2">
    <name type="scientific">Brevibacillus panacihumi</name>
    <dbReference type="NCBI Taxonomy" id="497735"/>
    <lineage>
        <taxon>Bacteria</taxon>
        <taxon>Bacillati</taxon>
        <taxon>Bacillota</taxon>
        <taxon>Bacilli</taxon>
        <taxon>Bacillales</taxon>
        <taxon>Paenibacillaceae</taxon>
        <taxon>Brevibacillus</taxon>
    </lineage>
</organism>
<evidence type="ECO:0000313" key="1">
    <source>
        <dbReference type="EMBL" id="RNB69613.1"/>
    </source>
</evidence>
<dbReference type="PANTHER" id="PTHR36436">
    <property type="entry name" value="SLL5081 PROTEIN"/>
    <property type="match status" value="1"/>
</dbReference>
<dbReference type="PANTHER" id="PTHR36436:SF6">
    <property type="entry name" value="SLL5081 PROTEIN"/>
    <property type="match status" value="1"/>
</dbReference>